<dbReference type="AlphaFoldDB" id="A0AAW4VVX7"/>
<name>A0AAW4VVX7_9FIRM</name>
<dbReference type="SUPFAM" id="SSF54001">
    <property type="entry name" value="Cysteine proteinases"/>
    <property type="match status" value="1"/>
</dbReference>
<sequence length="966" mass="110282">MKRGKRIMVWLFSLVIGFSMLVPNNVFAITNEDNHVETVQTNLANDQLAKQNASGIHDIFYPKDNSKLELFKARVLNRLLYKDEEIDVSDINISPYEIQYTYGNSYLNGEYAARQIVRDNVLHSTVSTIGFPIFTYKDNGNVATVKYTYHPAWTEDFIKRVIAGYDEAMSLINLDDTDFAKALKLHDWIVKNVSYGMSKTYSDFAVGALANRSSVCAGYAQCYQFLLSQVGVDSIYIAANTTKEPHAWNLVKIDGHYFHVDCTWDRGLGANPNVNHTYFMLNDEEFNADGAHTEDWKNPSKGYPTNNQCSIENKFYKDYKVMATDEQIAANPIKIKHVYDDSTTYNTSSSEHWRTCVAGVGVHEKHDGNPCSVCHYETVKICDHSWINNHDDSYHWEECSKCKEIKNKEKHTPNATWEKDDDSHWVTCTKCSNVKLNKTNHTWGQENDGTYHWKQCNICGYETTKAKHDGNPCVECNYESNHIWVDKHDNSKHWQECSICHTKQNEESHIAKAGWLNDSNNHWQVCSKCLDVKMNSESHTWEHKHDEKSHWNECNVCGYIANREDHVANSTYEKDANNHWNVCTKCYDVKMNVKEHTFVQKYDGTYHWKQCNTCDYETSKAKHNGNPCSECNYESSHIWIDKHDSSKHWQECSICHKKQNEENHTAKTGWLKDSTNHWQVCSKCSDIKMNFKVHTFVQKNDGAHHWKQCSTCGYEINRASIEISVTDISLNATSKTIQKGKTYTLVPTITPNNATNKKLTYSSSNKNVATVTSNGTVKAINYGTAVITVKISNGKTVTCKVTVPYTVKYNLNGGTNNKSNPTSYYGKKITLQNPTRKGYSFAGWYSDSKYKTKITSFSSGNKTLYAKWNKVSVSKAKTPTLTNIATRKMKVSYGATSGVKGYQIQYATNSKFTGSKTKTTTERSYTLTFLTKGKRYYVRVRGYKIDSTGNKVYGTWSAVKSIKIGK</sequence>
<gene>
    <name evidence="4" type="ORF">LJD69_11570</name>
</gene>
<dbReference type="Gene3D" id="2.60.40.10">
    <property type="entry name" value="Immunoglobulins"/>
    <property type="match status" value="1"/>
</dbReference>
<protein>
    <submittedName>
        <fullName evidence="4">InlB B-repeat-containing protein</fullName>
    </submittedName>
</protein>
<evidence type="ECO:0000256" key="1">
    <source>
        <dbReference type="ARBA" id="ARBA00004196"/>
    </source>
</evidence>
<keyword evidence="2" id="KW-0732">Signal</keyword>
<dbReference type="SUPFAM" id="SSF49373">
    <property type="entry name" value="Invasin/intimin cell-adhesion fragments"/>
    <property type="match status" value="1"/>
</dbReference>
<dbReference type="InterPro" id="IPR036116">
    <property type="entry name" value="FN3_sf"/>
</dbReference>
<dbReference type="NCBIfam" id="TIGR02543">
    <property type="entry name" value="List_Bact_rpt"/>
    <property type="match status" value="1"/>
</dbReference>
<dbReference type="CDD" id="cd00063">
    <property type="entry name" value="FN3"/>
    <property type="match status" value="1"/>
</dbReference>
<comment type="subcellular location">
    <subcellularLocation>
        <location evidence="1">Cell envelope</location>
    </subcellularLocation>
</comment>
<dbReference type="InterPro" id="IPR002931">
    <property type="entry name" value="Transglutaminase-like"/>
</dbReference>
<feature type="chain" id="PRO_5043935652" evidence="2">
    <location>
        <begin position="29"/>
        <end position="966"/>
    </location>
</feature>
<reference evidence="4" key="1">
    <citation type="submission" date="2021-10" db="EMBL/GenBank/DDBJ databases">
        <title>Collection of gut derived symbiotic bacterial strains cultured from healthy donors.</title>
        <authorList>
            <person name="Lin H."/>
            <person name="Littmann E."/>
            <person name="Kohout C."/>
            <person name="Pamer E.G."/>
        </authorList>
    </citation>
    <scope>NUCLEOTIDE SEQUENCE</scope>
    <source>
        <strain evidence="4">DFI.4.48</strain>
    </source>
</reference>
<dbReference type="Pfam" id="PF01841">
    <property type="entry name" value="Transglut_core"/>
    <property type="match status" value="1"/>
</dbReference>
<dbReference type="GO" id="GO:0030313">
    <property type="term" value="C:cell envelope"/>
    <property type="evidence" value="ECO:0007669"/>
    <property type="project" value="UniProtKB-SubCell"/>
</dbReference>
<dbReference type="InterPro" id="IPR013378">
    <property type="entry name" value="InlB-like_B-rpt"/>
</dbReference>
<dbReference type="InterPro" id="IPR013783">
    <property type="entry name" value="Ig-like_fold"/>
</dbReference>
<dbReference type="PROSITE" id="PS50853">
    <property type="entry name" value="FN3"/>
    <property type="match status" value="1"/>
</dbReference>
<dbReference type="InterPro" id="IPR008964">
    <property type="entry name" value="Invasin/intimin_cell_adhesion"/>
</dbReference>
<dbReference type="Gene3D" id="2.60.40.4270">
    <property type="entry name" value="Listeria-Bacteroides repeat domain"/>
    <property type="match status" value="1"/>
</dbReference>
<evidence type="ECO:0000259" key="3">
    <source>
        <dbReference type="PROSITE" id="PS50853"/>
    </source>
</evidence>
<dbReference type="Pfam" id="PF02368">
    <property type="entry name" value="Big_2"/>
    <property type="match status" value="1"/>
</dbReference>
<feature type="signal peptide" evidence="2">
    <location>
        <begin position="1"/>
        <end position="28"/>
    </location>
</feature>
<proteinExistence type="predicted"/>
<organism evidence="4 5">
    <name type="scientific">Faecalibacillus faecis</name>
    <dbReference type="NCBI Taxonomy" id="1982628"/>
    <lineage>
        <taxon>Bacteria</taxon>
        <taxon>Bacillati</taxon>
        <taxon>Bacillota</taxon>
        <taxon>Erysipelotrichia</taxon>
        <taxon>Erysipelotrichales</taxon>
        <taxon>Coprobacillaceae</taxon>
        <taxon>Faecalibacillus</taxon>
    </lineage>
</organism>
<evidence type="ECO:0000313" key="4">
    <source>
        <dbReference type="EMBL" id="MCB8611230.1"/>
    </source>
</evidence>
<dbReference type="SUPFAM" id="SSF49265">
    <property type="entry name" value="Fibronectin type III"/>
    <property type="match status" value="1"/>
</dbReference>
<dbReference type="EMBL" id="JAJDKZ010000042">
    <property type="protein sequence ID" value="MCB8611230.1"/>
    <property type="molecule type" value="Genomic_DNA"/>
</dbReference>
<accession>A0AAW4VVX7</accession>
<evidence type="ECO:0000256" key="2">
    <source>
        <dbReference type="SAM" id="SignalP"/>
    </source>
</evidence>
<dbReference type="InterPro" id="IPR042229">
    <property type="entry name" value="Listeria/Bacterioides_rpt_sf"/>
</dbReference>
<dbReference type="InterPro" id="IPR038765">
    <property type="entry name" value="Papain-like_cys_pep_sf"/>
</dbReference>
<dbReference type="Gene3D" id="3.10.620.30">
    <property type="match status" value="1"/>
</dbReference>
<dbReference type="InterPro" id="IPR003961">
    <property type="entry name" value="FN3_dom"/>
</dbReference>
<evidence type="ECO:0000313" key="5">
    <source>
        <dbReference type="Proteomes" id="UP001198439"/>
    </source>
</evidence>
<dbReference type="SMART" id="SM00635">
    <property type="entry name" value="BID_2"/>
    <property type="match status" value="1"/>
</dbReference>
<dbReference type="Proteomes" id="UP001198439">
    <property type="component" value="Unassembled WGS sequence"/>
</dbReference>
<dbReference type="RefSeq" id="WP_227279993.1">
    <property type="nucleotide sequence ID" value="NZ_DBGDQT010000044.1"/>
</dbReference>
<dbReference type="Gene3D" id="2.60.40.1080">
    <property type="match status" value="1"/>
</dbReference>
<dbReference type="Pfam" id="PF09479">
    <property type="entry name" value="Flg_new"/>
    <property type="match status" value="1"/>
</dbReference>
<feature type="domain" description="Fibronectin type-III" evidence="3">
    <location>
        <begin position="875"/>
        <end position="966"/>
    </location>
</feature>
<dbReference type="InterPro" id="IPR003343">
    <property type="entry name" value="Big_2"/>
</dbReference>
<comment type="caution">
    <text evidence="4">The sequence shown here is derived from an EMBL/GenBank/DDBJ whole genome shotgun (WGS) entry which is preliminary data.</text>
</comment>